<dbReference type="EC" id="2.3.2.31" evidence="2"/>
<dbReference type="InterPro" id="IPR013083">
    <property type="entry name" value="Znf_RING/FYVE/PHD"/>
</dbReference>
<evidence type="ECO:0000256" key="6">
    <source>
        <dbReference type="ARBA" id="ARBA00022771"/>
    </source>
</evidence>
<dbReference type="Pfam" id="PF01485">
    <property type="entry name" value="IBR"/>
    <property type="match status" value="1"/>
</dbReference>
<dbReference type="GO" id="GO:0061630">
    <property type="term" value="F:ubiquitin protein ligase activity"/>
    <property type="evidence" value="ECO:0007669"/>
    <property type="project" value="UniProtKB-EC"/>
</dbReference>
<evidence type="ECO:0000313" key="12">
    <source>
        <dbReference type="EMBL" id="KKA28964.1"/>
    </source>
</evidence>
<dbReference type="SUPFAM" id="SSF57850">
    <property type="entry name" value="RING/U-box"/>
    <property type="match status" value="3"/>
</dbReference>
<dbReference type="InterPro" id="IPR048962">
    <property type="entry name" value="ARIH1-like_UBL"/>
</dbReference>
<dbReference type="CDD" id="cd16625">
    <property type="entry name" value="RING-HC_RBR_HEL2-like"/>
    <property type="match status" value="1"/>
</dbReference>
<feature type="non-terminal residue" evidence="12">
    <location>
        <position position="524"/>
    </location>
</feature>
<dbReference type="InterPro" id="IPR018957">
    <property type="entry name" value="Znf_C3HC4_RING-type"/>
</dbReference>
<dbReference type="FunFam" id="1.20.120.1750:FF:000007">
    <property type="entry name" value="RBR-type E3 ubiquitin transferase"/>
    <property type="match status" value="1"/>
</dbReference>
<evidence type="ECO:0000256" key="2">
    <source>
        <dbReference type="ARBA" id="ARBA00012251"/>
    </source>
</evidence>
<keyword evidence="13" id="KW-1185">Reference proteome</keyword>
<dbReference type="Pfam" id="PF21235">
    <property type="entry name" value="UBA_ARI1"/>
    <property type="match status" value="1"/>
</dbReference>
<evidence type="ECO:0000256" key="1">
    <source>
        <dbReference type="ARBA" id="ARBA00001798"/>
    </source>
</evidence>
<dbReference type="Proteomes" id="UP000033483">
    <property type="component" value="Unassembled WGS sequence"/>
</dbReference>
<comment type="caution">
    <text evidence="12">The sequence shown here is derived from an EMBL/GenBank/DDBJ whole genome shotgun (WGS) entry which is preliminary data.</text>
</comment>
<feature type="domain" description="RING-type" evidence="10">
    <location>
        <begin position="141"/>
        <end position="187"/>
    </location>
</feature>
<dbReference type="CDD" id="cd20356">
    <property type="entry name" value="Rcat_RBR_HHARI-like"/>
    <property type="match status" value="1"/>
</dbReference>
<evidence type="ECO:0000256" key="5">
    <source>
        <dbReference type="ARBA" id="ARBA00022737"/>
    </source>
</evidence>
<keyword evidence="8" id="KW-0862">Zinc</keyword>
<dbReference type="SMART" id="SM00647">
    <property type="entry name" value="IBR"/>
    <property type="match status" value="2"/>
</dbReference>
<feature type="domain" description="RING-type" evidence="11">
    <location>
        <begin position="137"/>
        <end position="351"/>
    </location>
</feature>
<dbReference type="PANTHER" id="PTHR11685">
    <property type="entry name" value="RBR FAMILY RING FINGER AND IBR DOMAIN-CONTAINING"/>
    <property type="match status" value="1"/>
</dbReference>
<keyword evidence="4" id="KW-0479">Metal-binding</keyword>
<dbReference type="EMBL" id="LAEV01001072">
    <property type="protein sequence ID" value="KKA28964.1"/>
    <property type="molecule type" value="Genomic_DNA"/>
</dbReference>
<evidence type="ECO:0000256" key="9">
    <source>
        <dbReference type="PROSITE-ProRule" id="PRU00175"/>
    </source>
</evidence>
<reference evidence="12 13" key="1">
    <citation type="submission" date="2015-03" db="EMBL/GenBank/DDBJ databases">
        <authorList>
            <person name="Radwan O."/>
            <person name="Al-Naeli F.A."/>
            <person name="Rendon G.A."/>
            <person name="Fields C."/>
        </authorList>
    </citation>
    <scope>NUCLEOTIDE SEQUENCE [LARGE SCALE GENOMIC DNA]</scope>
    <source>
        <strain evidence="12">CR-DP1</strain>
    </source>
</reference>
<dbReference type="InterPro" id="IPR044066">
    <property type="entry name" value="TRIAD_supradom"/>
</dbReference>
<proteinExistence type="predicted"/>
<dbReference type="InterPro" id="IPR001841">
    <property type="entry name" value="Znf_RING"/>
</dbReference>
<dbReference type="PROSITE" id="PS50089">
    <property type="entry name" value="ZF_RING_2"/>
    <property type="match status" value="1"/>
</dbReference>
<dbReference type="Pfam" id="PF22191">
    <property type="entry name" value="IBR_1"/>
    <property type="match status" value="1"/>
</dbReference>
<dbReference type="AlphaFoldDB" id="A0A0F4ZED4"/>
<evidence type="ECO:0000313" key="13">
    <source>
        <dbReference type="Proteomes" id="UP000033483"/>
    </source>
</evidence>
<comment type="catalytic activity">
    <reaction evidence="1">
        <text>[E2 ubiquitin-conjugating enzyme]-S-ubiquitinyl-L-cysteine + [acceptor protein]-L-lysine = [E2 ubiquitin-conjugating enzyme]-L-cysteine + [acceptor protein]-N(6)-ubiquitinyl-L-lysine.</text>
        <dbReference type="EC" id="2.3.2.31"/>
    </reaction>
</comment>
<gene>
    <name evidence="12" type="ORF">TD95_000898</name>
</gene>
<dbReference type="Pfam" id="PF19422">
    <property type="entry name" value="Ariadne"/>
    <property type="match status" value="1"/>
</dbReference>
<keyword evidence="6 9" id="KW-0863">Zinc-finger</keyword>
<sequence>MTPDDEYGSISSDEEIIIEDDFDEDLEATDDSDDDFGVYQPDNDFALDDRQSETKKYADVEFKVFTPEILKSQQHQDIEDVNMILDLGKDEVAILLRHFRWNKERLLEDYMDNSKKILESAGFESSSKTKPKIQIIPGFVCDICFDDDEGLESFAMKCEHRFCVNCYRHYLTQKIQEEGEAARIQCPHKGCRRILDAYSLEVLVADELKGRYHELLDRKYVEDRDKTKWCPAPDCQNALECRVRKKDLDRIVPSVTCLCGHRFCFGCLLSDHQPAPCDLVKKWLKKCADDSETANWISAHTKECPQCNSTIEKNGGCNHMTCRKCHYEFCWMCMGPWNEHGTSWYNCNRYEEKSGADARDAQAKSRISLQRYLHYYNRYANHEQSARLDKELAIKTEAKMVQLQAASGLSWVEVQYLKSASEAVQNCRETLKWTYAFAYYLARNNITKMFEDNQKDLEMAVEALSHMFEKPVQELADPKQKTEIMDKTTYCNKRRVILLEYAAETLSKGRFFAFLPLFVSFLDW</sequence>
<evidence type="ECO:0000256" key="4">
    <source>
        <dbReference type="ARBA" id="ARBA00022723"/>
    </source>
</evidence>
<dbReference type="SMART" id="SM00184">
    <property type="entry name" value="RING"/>
    <property type="match status" value="2"/>
</dbReference>
<accession>A0A0F4ZED4</accession>
<dbReference type="Pfam" id="PF00097">
    <property type="entry name" value="zf-C3HC4"/>
    <property type="match status" value="1"/>
</dbReference>
<dbReference type="GO" id="GO:0008270">
    <property type="term" value="F:zinc ion binding"/>
    <property type="evidence" value="ECO:0007669"/>
    <property type="project" value="UniProtKB-KW"/>
</dbReference>
<organism evidence="12 13">
    <name type="scientific">Thielaviopsis punctulata</name>
    <dbReference type="NCBI Taxonomy" id="72032"/>
    <lineage>
        <taxon>Eukaryota</taxon>
        <taxon>Fungi</taxon>
        <taxon>Dikarya</taxon>
        <taxon>Ascomycota</taxon>
        <taxon>Pezizomycotina</taxon>
        <taxon>Sordariomycetes</taxon>
        <taxon>Hypocreomycetidae</taxon>
        <taxon>Microascales</taxon>
        <taxon>Ceratocystidaceae</taxon>
        <taxon>Thielaviopsis</taxon>
    </lineage>
</organism>
<evidence type="ECO:0000256" key="3">
    <source>
        <dbReference type="ARBA" id="ARBA00022679"/>
    </source>
</evidence>
<dbReference type="PROSITE" id="PS00518">
    <property type="entry name" value="ZF_RING_1"/>
    <property type="match status" value="1"/>
</dbReference>
<dbReference type="OrthoDB" id="10009520at2759"/>
<dbReference type="GO" id="GO:0016567">
    <property type="term" value="P:protein ubiquitination"/>
    <property type="evidence" value="ECO:0007669"/>
    <property type="project" value="InterPro"/>
</dbReference>
<evidence type="ECO:0000259" key="11">
    <source>
        <dbReference type="PROSITE" id="PS51873"/>
    </source>
</evidence>
<dbReference type="InterPro" id="IPR002867">
    <property type="entry name" value="IBR_dom"/>
</dbReference>
<protein>
    <recommendedName>
        <fullName evidence="2">RBR-type E3 ubiquitin transferase</fullName>
        <ecNumber evidence="2">2.3.2.31</ecNumber>
    </recommendedName>
</protein>
<name>A0A0F4ZED4_9PEZI</name>
<evidence type="ECO:0000259" key="10">
    <source>
        <dbReference type="PROSITE" id="PS50089"/>
    </source>
</evidence>
<dbReference type="CDD" id="cd20346">
    <property type="entry name" value="BRcat_RBR_ANKIB1"/>
    <property type="match status" value="1"/>
</dbReference>
<dbReference type="InterPro" id="IPR017907">
    <property type="entry name" value="Znf_RING_CS"/>
</dbReference>
<evidence type="ECO:0000256" key="7">
    <source>
        <dbReference type="ARBA" id="ARBA00022786"/>
    </source>
</evidence>
<dbReference type="Gene3D" id="3.30.40.10">
    <property type="entry name" value="Zinc/RING finger domain, C3HC4 (zinc finger)"/>
    <property type="match status" value="1"/>
</dbReference>
<dbReference type="InterPro" id="IPR045840">
    <property type="entry name" value="Ariadne"/>
</dbReference>
<evidence type="ECO:0000256" key="8">
    <source>
        <dbReference type="ARBA" id="ARBA00022833"/>
    </source>
</evidence>
<keyword evidence="5" id="KW-0677">Repeat</keyword>
<dbReference type="Gene3D" id="1.20.120.1750">
    <property type="match status" value="1"/>
</dbReference>
<dbReference type="FunFam" id="3.30.40.10:FF:000019">
    <property type="entry name" value="RBR-type E3 ubiquitin transferase"/>
    <property type="match status" value="1"/>
</dbReference>
<dbReference type="InterPro" id="IPR031127">
    <property type="entry name" value="E3_UB_ligase_RBR"/>
</dbReference>
<keyword evidence="3" id="KW-0808">Transferase</keyword>
<keyword evidence="7" id="KW-0833">Ubl conjugation pathway</keyword>
<dbReference type="PROSITE" id="PS51873">
    <property type="entry name" value="TRIAD"/>
    <property type="match status" value="1"/>
</dbReference>